<dbReference type="InterPro" id="IPR036869">
    <property type="entry name" value="J_dom_sf"/>
</dbReference>
<dbReference type="InterPro" id="IPR001623">
    <property type="entry name" value="DnaJ_domain"/>
</dbReference>
<feature type="region of interest" description="Disordered" evidence="2">
    <location>
        <begin position="368"/>
        <end position="421"/>
    </location>
</feature>
<feature type="region of interest" description="Disordered" evidence="2">
    <location>
        <begin position="306"/>
        <end position="347"/>
    </location>
</feature>
<dbReference type="AlphaFoldDB" id="A0A316YPL9"/>
<evidence type="ECO:0000256" key="3">
    <source>
        <dbReference type="SAM" id="Phobius"/>
    </source>
</evidence>
<dbReference type="OrthoDB" id="10250354at2759"/>
<protein>
    <submittedName>
        <fullName evidence="5">DnaJ-domain-containing protein</fullName>
    </submittedName>
</protein>
<feature type="compositionally biased region" description="Basic and acidic residues" evidence="2">
    <location>
        <begin position="328"/>
        <end position="347"/>
    </location>
</feature>
<evidence type="ECO:0000256" key="2">
    <source>
        <dbReference type="SAM" id="MobiDB-lite"/>
    </source>
</evidence>
<feature type="domain" description="J" evidence="4">
    <location>
        <begin position="76"/>
        <end position="141"/>
    </location>
</feature>
<feature type="compositionally biased region" description="Polar residues" evidence="2">
    <location>
        <begin position="412"/>
        <end position="421"/>
    </location>
</feature>
<dbReference type="Proteomes" id="UP000245768">
    <property type="component" value="Unassembled WGS sequence"/>
</dbReference>
<evidence type="ECO:0000313" key="6">
    <source>
        <dbReference type="Proteomes" id="UP000245768"/>
    </source>
</evidence>
<organism evidence="5 6">
    <name type="scientific">Acaromyces ingoldii</name>
    <dbReference type="NCBI Taxonomy" id="215250"/>
    <lineage>
        <taxon>Eukaryota</taxon>
        <taxon>Fungi</taxon>
        <taxon>Dikarya</taxon>
        <taxon>Basidiomycota</taxon>
        <taxon>Ustilaginomycotina</taxon>
        <taxon>Exobasidiomycetes</taxon>
        <taxon>Exobasidiales</taxon>
        <taxon>Cryptobasidiaceae</taxon>
        <taxon>Acaromyces</taxon>
    </lineage>
</organism>
<sequence length="421" mass="45957">MVSSDALSSFVPLVSWLVLPNILTTLVLRAVYQTQIIALPSNAQQQQHHNQVARAFVIASYLIYTIYASLFRREANFYQVLGISLDCDTEDVRRAFRKLARIYHPDKVGGGARSEAFFILLRRAHDGLVEPTKRFAYDRFGPEVMRWGSDTITEREYFSKGVTHSLSFYIINPLIFGAMNWLNGEAVFTFWRTALLVLLFTLEVSLITAPASPPALVRVLLPTQTVHDLVGCLHTTFIAVNLASRHIGSLLPPLGGTMGKMRELASLEGGSAKNNEKGMQDMVQAMAKMQDLSTAVRIESARSMAHSLQPLRPPAVSSAATVQGAARDAAEAHASRSHEPRAKLRAPSKAEEAWIHLFGRRLLRAQVDAHRGQQSQTGHVAPTSAAVSGTPGSSAVAPPALSSHTAIERQPHSSTDGAHVS</sequence>
<dbReference type="PANTHER" id="PTHR44360">
    <property type="entry name" value="DNAJ HOMOLOG SUBFAMILY B MEMBER 9"/>
    <property type="match status" value="1"/>
</dbReference>
<dbReference type="Gene3D" id="1.10.287.110">
    <property type="entry name" value="DnaJ domain"/>
    <property type="match status" value="1"/>
</dbReference>
<dbReference type="GO" id="GO:0036503">
    <property type="term" value="P:ERAD pathway"/>
    <property type="evidence" value="ECO:0007669"/>
    <property type="project" value="TreeGrafter"/>
</dbReference>
<evidence type="ECO:0000256" key="1">
    <source>
        <dbReference type="ARBA" id="ARBA00023186"/>
    </source>
</evidence>
<dbReference type="GO" id="GO:0051787">
    <property type="term" value="F:misfolded protein binding"/>
    <property type="evidence" value="ECO:0007669"/>
    <property type="project" value="TreeGrafter"/>
</dbReference>
<feature type="transmembrane region" description="Helical" evidence="3">
    <location>
        <begin position="52"/>
        <end position="71"/>
    </location>
</feature>
<feature type="transmembrane region" description="Helical" evidence="3">
    <location>
        <begin position="13"/>
        <end position="32"/>
    </location>
</feature>
<accession>A0A316YPL9</accession>
<dbReference type="InterPro" id="IPR051948">
    <property type="entry name" value="Hsp70_co-chaperone_J-domain"/>
</dbReference>
<dbReference type="RefSeq" id="XP_025378525.1">
    <property type="nucleotide sequence ID" value="XM_025523906.1"/>
</dbReference>
<dbReference type="CDD" id="cd06257">
    <property type="entry name" value="DnaJ"/>
    <property type="match status" value="1"/>
</dbReference>
<dbReference type="EMBL" id="KZ819635">
    <property type="protein sequence ID" value="PWN91327.1"/>
    <property type="molecule type" value="Genomic_DNA"/>
</dbReference>
<keyword evidence="3" id="KW-0472">Membrane</keyword>
<keyword evidence="3" id="KW-1133">Transmembrane helix</keyword>
<dbReference type="GO" id="GO:0005783">
    <property type="term" value="C:endoplasmic reticulum"/>
    <property type="evidence" value="ECO:0007669"/>
    <property type="project" value="TreeGrafter"/>
</dbReference>
<evidence type="ECO:0000259" key="4">
    <source>
        <dbReference type="PROSITE" id="PS50076"/>
    </source>
</evidence>
<dbReference type="GO" id="GO:0051087">
    <property type="term" value="F:protein-folding chaperone binding"/>
    <property type="evidence" value="ECO:0007669"/>
    <property type="project" value="TreeGrafter"/>
</dbReference>
<keyword evidence="3" id="KW-0812">Transmembrane</keyword>
<dbReference type="PRINTS" id="PR00625">
    <property type="entry name" value="JDOMAIN"/>
</dbReference>
<reference evidence="5 6" key="1">
    <citation type="journal article" date="2018" name="Mol. Biol. Evol.">
        <title>Broad Genomic Sampling Reveals a Smut Pathogenic Ancestry of the Fungal Clade Ustilaginomycotina.</title>
        <authorList>
            <person name="Kijpornyongpan T."/>
            <person name="Mondo S.J."/>
            <person name="Barry K."/>
            <person name="Sandor L."/>
            <person name="Lee J."/>
            <person name="Lipzen A."/>
            <person name="Pangilinan J."/>
            <person name="LaButti K."/>
            <person name="Hainaut M."/>
            <person name="Henrissat B."/>
            <person name="Grigoriev I.V."/>
            <person name="Spatafora J.W."/>
            <person name="Aime M.C."/>
        </authorList>
    </citation>
    <scope>NUCLEOTIDE SEQUENCE [LARGE SCALE GENOMIC DNA]</scope>
    <source>
        <strain evidence="5 6">MCA 4198</strain>
    </source>
</reference>
<name>A0A316YPL9_9BASI</name>
<evidence type="ECO:0000313" key="5">
    <source>
        <dbReference type="EMBL" id="PWN91327.1"/>
    </source>
</evidence>
<keyword evidence="1" id="KW-0143">Chaperone</keyword>
<dbReference type="SMART" id="SM00271">
    <property type="entry name" value="DnaJ"/>
    <property type="match status" value="1"/>
</dbReference>
<keyword evidence="6" id="KW-1185">Reference proteome</keyword>
<dbReference type="SUPFAM" id="SSF46565">
    <property type="entry name" value="Chaperone J-domain"/>
    <property type="match status" value="1"/>
</dbReference>
<dbReference type="PROSITE" id="PS50076">
    <property type="entry name" value="DNAJ_2"/>
    <property type="match status" value="1"/>
</dbReference>
<dbReference type="GeneID" id="37045822"/>
<dbReference type="PANTHER" id="PTHR44360:SF1">
    <property type="entry name" value="DNAJ HOMOLOG SUBFAMILY B MEMBER 9"/>
    <property type="match status" value="1"/>
</dbReference>
<proteinExistence type="predicted"/>
<dbReference type="STRING" id="215250.A0A316YPL9"/>
<dbReference type="InParanoid" id="A0A316YPL9"/>
<gene>
    <name evidence="5" type="ORF">FA10DRAFT_284262</name>
</gene>
<dbReference type="Pfam" id="PF00226">
    <property type="entry name" value="DnaJ"/>
    <property type="match status" value="1"/>
</dbReference>